<dbReference type="Proteomes" id="UP000694941">
    <property type="component" value="Unplaced"/>
</dbReference>
<feature type="compositionally biased region" description="Basic and acidic residues" evidence="1">
    <location>
        <begin position="1"/>
        <end position="11"/>
    </location>
</feature>
<dbReference type="GeneID" id="111083469"/>
<feature type="compositionally biased region" description="Low complexity" evidence="1">
    <location>
        <begin position="27"/>
        <end position="41"/>
    </location>
</feature>
<gene>
    <name evidence="3" type="primary">LOC111083469</name>
</gene>
<keyword evidence="2" id="KW-1185">Reference proteome</keyword>
<name>A0ABM1RWG2_LIMPO</name>
<organism evidence="2 3">
    <name type="scientific">Limulus polyphemus</name>
    <name type="common">Atlantic horseshoe crab</name>
    <dbReference type="NCBI Taxonomy" id="6850"/>
    <lineage>
        <taxon>Eukaryota</taxon>
        <taxon>Metazoa</taxon>
        <taxon>Ecdysozoa</taxon>
        <taxon>Arthropoda</taxon>
        <taxon>Chelicerata</taxon>
        <taxon>Merostomata</taxon>
        <taxon>Xiphosura</taxon>
        <taxon>Limulidae</taxon>
        <taxon>Limulus</taxon>
    </lineage>
</organism>
<proteinExistence type="predicted"/>
<dbReference type="RefSeq" id="XP_022235717.1">
    <property type="nucleotide sequence ID" value="XM_022380009.1"/>
</dbReference>
<accession>A0ABM1RWG2</accession>
<feature type="region of interest" description="Disordered" evidence="1">
    <location>
        <begin position="1"/>
        <end position="55"/>
    </location>
</feature>
<sequence length="125" mass="13811">MADKERSHPDGDPNLQVQKISRNVKKSPNMSQNDSSSSVGNGKRRNGGEGSMRKRSLTLALPLTLSSLLQLKKELNVSRRGSRCTTRKTMISSTSPTLPRCHSPILHYSPGVALRQIQNNRNLTC</sequence>
<evidence type="ECO:0000313" key="3">
    <source>
        <dbReference type="RefSeq" id="XP_022235717.1"/>
    </source>
</evidence>
<reference evidence="3" key="1">
    <citation type="submission" date="2025-08" db="UniProtKB">
        <authorList>
            <consortium name="RefSeq"/>
        </authorList>
    </citation>
    <scope>IDENTIFICATION</scope>
    <source>
        <tissue evidence="3">Muscle</tissue>
    </source>
</reference>
<protein>
    <submittedName>
        <fullName evidence="3">Microtubule-associated serine/threonine-protein kinase 2-like</fullName>
    </submittedName>
</protein>
<evidence type="ECO:0000256" key="1">
    <source>
        <dbReference type="SAM" id="MobiDB-lite"/>
    </source>
</evidence>
<evidence type="ECO:0000313" key="2">
    <source>
        <dbReference type="Proteomes" id="UP000694941"/>
    </source>
</evidence>